<name>G0PE48_CAEBE</name>
<evidence type="ECO:0000313" key="2">
    <source>
        <dbReference type="EMBL" id="EGT52661.1"/>
    </source>
</evidence>
<feature type="compositionally biased region" description="Polar residues" evidence="1">
    <location>
        <begin position="683"/>
        <end position="694"/>
    </location>
</feature>
<feature type="compositionally biased region" description="Basic and acidic residues" evidence="1">
    <location>
        <begin position="706"/>
        <end position="717"/>
    </location>
</feature>
<protein>
    <submittedName>
        <fullName evidence="2">Uncharacterized protein</fullName>
    </submittedName>
</protein>
<keyword evidence="3" id="KW-1185">Reference proteome</keyword>
<feature type="compositionally biased region" description="Basic and acidic residues" evidence="1">
    <location>
        <begin position="671"/>
        <end position="682"/>
    </location>
</feature>
<feature type="compositionally biased region" description="Basic residues" evidence="1">
    <location>
        <begin position="1"/>
        <end position="12"/>
    </location>
</feature>
<accession>G0PE48</accession>
<dbReference type="Proteomes" id="UP000008068">
    <property type="component" value="Unassembled WGS sequence"/>
</dbReference>
<feature type="compositionally biased region" description="Polar residues" evidence="1">
    <location>
        <begin position="590"/>
        <end position="599"/>
    </location>
</feature>
<feature type="region of interest" description="Disordered" evidence="1">
    <location>
        <begin position="222"/>
        <end position="243"/>
    </location>
</feature>
<feature type="region of interest" description="Disordered" evidence="1">
    <location>
        <begin position="860"/>
        <end position="893"/>
    </location>
</feature>
<feature type="region of interest" description="Disordered" evidence="1">
    <location>
        <begin position="1"/>
        <end position="109"/>
    </location>
</feature>
<organism evidence="3">
    <name type="scientific">Caenorhabditis brenneri</name>
    <name type="common">Nematode worm</name>
    <dbReference type="NCBI Taxonomy" id="135651"/>
    <lineage>
        <taxon>Eukaryota</taxon>
        <taxon>Metazoa</taxon>
        <taxon>Ecdysozoa</taxon>
        <taxon>Nematoda</taxon>
        <taxon>Chromadorea</taxon>
        <taxon>Rhabditida</taxon>
        <taxon>Rhabditina</taxon>
        <taxon>Rhabditomorpha</taxon>
        <taxon>Rhabditoidea</taxon>
        <taxon>Rhabditidae</taxon>
        <taxon>Peloderinae</taxon>
        <taxon>Caenorhabditis</taxon>
    </lineage>
</organism>
<dbReference type="EMBL" id="GL380304">
    <property type="protein sequence ID" value="EGT52661.1"/>
    <property type="molecule type" value="Genomic_DNA"/>
</dbReference>
<evidence type="ECO:0000313" key="3">
    <source>
        <dbReference type="Proteomes" id="UP000008068"/>
    </source>
</evidence>
<dbReference type="AlphaFoldDB" id="G0PE48"/>
<evidence type="ECO:0000256" key="1">
    <source>
        <dbReference type="SAM" id="MobiDB-lite"/>
    </source>
</evidence>
<gene>
    <name evidence="2" type="ORF">CAEBREN_14988</name>
</gene>
<feature type="region of interest" description="Disordered" evidence="1">
    <location>
        <begin position="813"/>
        <end position="843"/>
    </location>
</feature>
<sequence>MTRKKNTPKRVKGKEEKEGNGVEKGEAVAMTVADISDDVSPTKRRPPVQRRPIDLSSEPSTSVEPRAAAGPVTHTSPRRPQVTMPVIRSPVPDENSFVPKGDPKESVNQDVEANWVEILGKTARKIAENRANGVGIPLSQQKIDRENEIIRKYAEATNDKTHLDIINSPIVKKRRRRGNENAVVKNPLKRSEPNDGHAVKRDSPVKKPNPELEKVIRNLFDPAPEPVTAPPIGQPSRPIEPPRLPIGIQSRVWSIPPPREEISGKSSNESDPKSCQLCIRRPIDQPSRQIAPPRRVFIVPENQGATCSSRSRAVKYPIPEEYLDMPYLQYFQSVNTPGLLPFKEYDGPTVRQVLEDSKNRKVFLFKPRREEPPRLPIVHLQSNPVNQRLTPNRENGIPIEMNGLKYPIPPGVDLDMPYLQYLQSQSPEKLPNKKYDGPTIRQVLQHGKSLNALPAKCRVVIAPPSGLRPSSSILLNRLNRIQMPSENSTPKNREEHIPMKSTSSQILLNRFGSDRQENFPPQPPASFSPPVMNRLQMPSEIQVAKNREEHIPMDKEIKKEINEDNLEVIEHREPEPPVPVKPAHKPASMPDSSNSSQTRYKGLTLEQALEASMDYDQPSNTLEGVAERDTPTTPVPVEQGFETPAIVWKPPRKSYEGLTLKQLLDAEFDEAEKSSEVVDEHGTSTPSNPVNQVSEPMPMTLNQAKELAEKRRNEANTDSHQSSKAPEAVIERDTSKGLTLEQAKSPDSIKQVPEPASNPGLNALLTSGITLKQAKEIAEKWRDEKSKTSEAVAQAALKWKTAAWRTELPITIRDTNMPSTSTPPAPVKPAQKPASMPDSSISSQTRYKGMTLQQALEASMDYDQPSNTSEGVAERDTPAAPVPTPPSGSTISSPLRRGILLEINPNRQVQKPVKVIWKKRSIIVPDFMKCDYCQDRMELWCDKMTVKVLGPFYRCKGCPTGQSIARKFDEDERKAAAAWPPGKMTGPALLVKNFDDVEEEIPKPPEKKRPELHCRDPQTHHLIDHNCSRLPLPPQDLPPWITATRNQKGAPQIMKDPPRPKEIVVLGDPSKYCLRRLIQKVMVVSGREESEEVPLKTELMNKVSAKEFMESLTTLLMPQNSSENKL</sequence>
<feature type="compositionally biased region" description="Pro residues" evidence="1">
    <location>
        <begin position="223"/>
        <end position="243"/>
    </location>
</feature>
<feature type="region of interest" description="Disordered" evidence="1">
    <location>
        <begin position="671"/>
        <end position="763"/>
    </location>
</feature>
<feature type="compositionally biased region" description="Basic and acidic residues" evidence="1">
    <location>
        <begin position="13"/>
        <end position="26"/>
    </location>
</feature>
<reference evidence="3" key="1">
    <citation type="submission" date="2011-07" db="EMBL/GenBank/DDBJ databases">
        <authorList>
            <consortium name="Caenorhabditis brenneri Sequencing and Analysis Consortium"/>
            <person name="Wilson R.K."/>
        </authorList>
    </citation>
    <scope>NUCLEOTIDE SEQUENCE [LARGE SCALE GENOMIC DNA]</scope>
    <source>
        <strain evidence="3">PB2801</strain>
    </source>
</reference>
<dbReference type="InParanoid" id="G0PE48"/>
<dbReference type="HOGENOM" id="CLU_285940_0_0_1"/>
<feature type="region of interest" description="Disordered" evidence="1">
    <location>
        <begin position="173"/>
        <end position="210"/>
    </location>
</feature>
<feature type="compositionally biased region" description="Basic and acidic residues" evidence="1">
    <location>
        <begin position="189"/>
        <end position="210"/>
    </location>
</feature>
<proteinExistence type="predicted"/>
<feature type="region of interest" description="Disordered" evidence="1">
    <location>
        <begin position="573"/>
        <end position="599"/>
    </location>
</feature>